<protein>
    <submittedName>
        <fullName evidence="2">Uncharacterized protein</fullName>
    </submittedName>
</protein>
<reference evidence="2 3" key="1">
    <citation type="submission" date="2024-10" db="EMBL/GenBank/DDBJ databases">
        <title>Updated reference genomes for cyclostephanoid diatoms.</title>
        <authorList>
            <person name="Roberts W.R."/>
            <person name="Alverson A.J."/>
        </authorList>
    </citation>
    <scope>NUCLEOTIDE SEQUENCE [LARGE SCALE GENOMIC DNA]</scope>
    <source>
        <strain evidence="2 3">AJA010-31</strain>
    </source>
</reference>
<keyword evidence="3" id="KW-1185">Reference proteome</keyword>
<dbReference type="AlphaFoldDB" id="A0ABD3NPS0"/>
<feature type="region of interest" description="Disordered" evidence="1">
    <location>
        <begin position="1"/>
        <end position="34"/>
    </location>
</feature>
<evidence type="ECO:0000256" key="1">
    <source>
        <dbReference type="SAM" id="MobiDB-lite"/>
    </source>
</evidence>
<gene>
    <name evidence="2" type="ORF">ACHAWO_012789</name>
</gene>
<dbReference type="EMBL" id="JALLPJ020001040">
    <property type="protein sequence ID" value="KAL3777513.1"/>
    <property type="molecule type" value="Genomic_DNA"/>
</dbReference>
<name>A0ABD3NPS0_9STRA</name>
<sequence length="108" mass="12329">MTFNSIIHVPTFKDDASQERQGRPSDMSPQDLVDLKTRNPFMYHSIPAVREAERLHKDVDASILTSDGASNVVMRQKQISFECYDSKLLIDDMLISNAQNHNSCRTKM</sequence>
<feature type="compositionally biased region" description="Basic and acidic residues" evidence="1">
    <location>
        <begin position="11"/>
        <end position="23"/>
    </location>
</feature>
<comment type="caution">
    <text evidence="2">The sequence shown here is derived from an EMBL/GenBank/DDBJ whole genome shotgun (WGS) entry which is preliminary data.</text>
</comment>
<evidence type="ECO:0000313" key="2">
    <source>
        <dbReference type="EMBL" id="KAL3777513.1"/>
    </source>
</evidence>
<proteinExistence type="predicted"/>
<dbReference type="Proteomes" id="UP001530400">
    <property type="component" value="Unassembled WGS sequence"/>
</dbReference>
<organism evidence="2 3">
    <name type="scientific">Cyclotella atomus</name>
    <dbReference type="NCBI Taxonomy" id="382360"/>
    <lineage>
        <taxon>Eukaryota</taxon>
        <taxon>Sar</taxon>
        <taxon>Stramenopiles</taxon>
        <taxon>Ochrophyta</taxon>
        <taxon>Bacillariophyta</taxon>
        <taxon>Coscinodiscophyceae</taxon>
        <taxon>Thalassiosirophycidae</taxon>
        <taxon>Stephanodiscales</taxon>
        <taxon>Stephanodiscaceae</taxon>
        <taxon>Cyclotella</taxon>
    </lineage>
</organism>
<evidence type="ECO:0000313" key="3">
    <source>
        <dbReference type="Proteomes" id="UP001530400"/>
    </source>
</evidence>
<accession>A0ABD3NPS0</accession>